<dbReference type="SMART" id="SM00931">
    <property type="entry name" value="NOSIC"/>
    <property type="match status" value="1"/>
</dbReference>
<dbReference type="InterPro" id="IPR019175">
    <property type="entry name" value="Prp31_C"/>
</dbReference>
<organism evidence="11 12">
    <name type="scientific">Anaeramoeba flamelloides</name>
    <dbReference type="NCBI Taxonomy" id="1746091"/>
    <lineage>
        <taxon>Eukaryota</taxon>
        <taxon>Metamonada</taxon>
        <taxon>Anaeramoebidae</taxon>
        <taxon>Anaeramoeba</taxon>
    </lineage>
</organism>
<sequence length="550" mass="62175">MSLIEEFITDLVLNKENEELEKSEKPNNDQPKNPTAQQKENENEKEQEKKIVIENDHSEGKEKEKDKEKEKEKENKGKLNAENTPKDLSEITKIIKSKAISNLIKKLKERKEKQNSNKKQSSKKEYDILLKCNKAIRRINKSIVSLHRFNCLKYQKQFPDLETILQNPLDYARVVLEIRDYDDLAAVDLEKLLPNNIVMVLRLQSTIYRDKKQKLTKQEMDTVLYSCESLLRLNEHKQFILNYLASRMYLIAPNLTAIVGPTITAQLISIAGGLIPLSRISANNFQLLGVDRAPLIGFSSTSSSVQQKIRYAGVIASCQLMKKTPTEYRKKIVRLIANKGSLASRIDAKGSSPNGQEGKKLYELIEKKLAVFKEPADYKSKKPLKKPGEKRGRSRGGKKARRKKEKNKLSDLQIAKHRIAFGSKVNTDEDYGGESLGMVGSGGGLLRIRSKHTSVGKKEAEKVLKKARNNENISMGSFLAKSGIASVYGMTTSIAGSTTSLALHSAQGISLEDPNKQNQLEKESSLKYFNNSLTFSSNRKRKFKYPQKKK</sequence>
<dbReference type="PROSITE" id="PS51358">
    <property type="entry name" value="NOP"/>
    <property type="match status" value="1"/>
</dbReference>
<feature type="compositionally biased region" description="Basic residues" evidence="9">
    <location>
        <begin position="392"/>
        <end position="406"/>
    </location>
</feature>
<evidence type="ECO:0000256" key="9">
    <source>
        <dbReference type="SAM" id="MobiDB-lite"/>
    </source>
</evidence>
<feature type="region of interest" description="Disordered" evidence="9">
    <location>
        <begin position="376"/>
        <end position="409"/>
    </location>
</feature>
<comment type="caution">
    <text evidence="11">The sequence shown here is derived from an EMBL/GenBank/DDBJ whole genome shotgun (WGS) entry which is preliminary data.</text>
</comment>
<dbReference type="Pfam" id="PF01798">
    <property type="entry name" value="Nop"/>
    <property type="match status" value="1"/>
</dbReference>
<evidence type="ECO:0000256" key="2">
    <source>
        <dbReference type="ARBA" id="ARBA00005572"/>
    </source>
</evidence>
<keyword evidence="6" id="KW-0508">mRNA splicing</keyword>
<keyword evidence="8 11" id="KW-0687">Ribonucleoprotein</keyword>
<comment type="similarity">
    <text evidence="2">Belongs to the PRP31 family.</text>
</comment>
<evidence type="ECO:0000256" key="7">
    <source>
        <dbReference type="ARBA" id="ARBA00023242"/>
    </source>
</evidence>
<dbReference type="GO" id="GO:1990904">
    <property type="term" value="C:ribonucleoprotein complex"/>
    <property type="evidence" value="ECO:0007669"/>
    <property type="project" value="UniProtKB-KW"/>
</dbReference>
<dbReference type="Proteomes" id="UP001150062">
    <property type="component" value="Unassembled WGS sequence"/>
</dbReference>
<dbReference type="Pfam" id="PF09785">
    <property type="entry name" value="Prp31_C"/>
    <property type="match status" value="1"/>
</dbReference>
<keyword evidence="12" id="KW-1185">Reference proteome</keyword>
<feature type="compositionally biased region" description="Basic and acidic residues" evidence="9">
    <location>
        <begin position="39"/>
        <end position="84"/>
    </location>
</feature>
<evidence type="ECO:0000259" key="10">
    <source>
        <dbReference type="PROSITE" id="PS51358"/>
    </source>
</evidence>
<evidence type="ECO:0000256" key="4">
    <source>
        <dbReference type="ARBA" id="ARBA00022728"/>
    </source>
</evidence>
<dbReference type="InterPro" id="IPR002687">
    <property type="entry name" value="Nop_dom"/>
</dbReference>
<feature type="compositionally biased region" description="Basic and acidic residues" evidence="9">
    <location>
        <begin position="376"/>
        <end position="391"/>
    </location>
</feature>
<reference evidence="11" key="1">
    <citation type="submission" date="2022-08" db="EMBL/GenBank/DDBJ databases">
        <title>Novel sulfate-reducing endosymbionts in the free-living metamonad Anaeramoeba.</title>
        <authorList>
            <person name="Jerlstrom-Hultqvist J."/>
            <person name="Cepicka I."/>
            <person name="Gallot-Lavallee L."/>
            <person name="Salas-Leiva D."/>
            <person name="Curtis B.A."/>
            <person name="Zahonova K."/>
            <person name="Pipaliya S."/>
            <person name="Dacks J."/>
            <person name="Roger A.J."/>
        </authorList>
    </citation>
    <scope>NUCLEOTIDE SEQUENCE</scope>
    <source>
        <strain evidence="11">Schooner1</strain>
    </source>
</reference>
<dbReference type="InterPro" id="IPR042239">
    <property type="entry name" value="Nop_C"/>
</dbReference>
<evidence type="ECO:0000313" key="11">
    <source>
        <dbReference type="EMBL" id="KAJ6252967.1"/>
    </source>
</evidence>
<gene>
    <name evidence="11" type="ORF">M0813_13671</name>
</gene>
<feature type="region of interest" description="Disordered" evidence="9">
    <location>
        <begin position="1"/>
        <end position="84"/>
    </location>
</feature>
<feature type="domain" description="Nop" evidence="10">
    <location>
        <begin position="251"/>
        <end position="374"/>
    </location>
</feature>
<evidence type="ECO:0000256" key="5">
    <source>
        <dbReference type="ARBA" id="ARBA00022884"/>
    </source>
</evidence>
<feature type="compositionally biased region" description="Basic and acidic residues" evidence="9">
    <location>
        <begin position="13"/>
        <end position="27"/>
    </location>
</feature>
<dbReference type="PANTHER" id="PTHR13904:SF0">
    <property type="entry name" value="U4_U6 SMALL NUCLEAR RIBONUCLEOPROTEIN PRP31"/>
    <property type="match status" value="1"/>
</dbReference>
<evidence type="ECO:0000256" key="1">
    <source>
        <dbReference type="ARBA" id="ARBA00004123"/>
    </source>
</evidence>
<keyword evidence="7" id="KW-0539">Nucleus</keyword>
<dbReference type="Gene3D" id="1.10.246.90">
    <property type="entry name" value="Nop domain"/>
    <property type="match status" value="1"/>
</dbReference>
<keyword evidence="5" id="KW-0694">RNA-binding</keyword>
<keyword evidence="3" id="KW-0507">mRNA processing</keyword>
<dbReference type="Gene3D" id="1.10.287.4070">
    <property type="match status" value="1"/>
</dbReference>
<evidence type="ECO:0000256" key="8">
    <source>
        <dbReference type="ARBA" id="ARBA00023274"/>
    </source>
</evidence>
<evidence type="ECO:0000256" key="3">
    <source>
        <dbReference type="ARBA" id="ARBA00022664"/>
    </source>
</evidence>
<dbReference type="InterPro" id="IPR027105">
    <property type="entry name" value="Prp31"/>
</dbReference>
<protein>
    <submittedName>
        <fullName evidence="11">U4/u6 small nuclear ribonucleoprotein prp31</fullName>
    </submittedName>
</protein>
<keyword evidence="4" id="KW-0747">Spliceosome</keyword>
<evidence type="ECO:0000313" key="12">
    <source>
        <dbReference type="Proteomes" id="UP001150062"/>
    </source>
</evidence>
<evidence type="ECO:0000256" key="6">
    <source>
        <dbReference type="ARBA" id="ARBA00023187"/>
    </source>
</evidence>
<proteinExistence type="inferred from homology"/>
<accession>A0ABQ8Z7W8</accession>
<dbReference type="PANTHER" id="PTHR13904">
    <property type="entry name" value="PRE-MRNA SPLICING FACTOR PRP31"/>
    <property type="match status" value="1"/>
</dbReference>
<dbReference type="SUPFAM" id="SSF89124">
    <property type="entry name" value="Nop domain"/>
    <property type="match status" value="1"/>
</dbReference>
<dbReference type="InterPro" id="IPR012976">
    <property type="entry name" value="NOSIC"/>
</dbReference>
<comment type="subcellular location">
    <subcellularLocation>
        <location evidence="1">Nucleus</location>
    </subcellularLocation>
</comment>
<dbReference type="EMBL" id="JAOAOG010000036">
    <property type="protein sequence ID" value="KAJ6252967.1"/>
    <property type="molecule type" value="Genomic_DNA"/>
</dbReference>
<name>A0ABQ8Z7W8_9EUKA</name>
<dbReference type="InterPro" id="IPR036070">
    <property type="entry name" value="Nop_dom_sf"/>
</dbReference>